<dbReference type="Proteomes" id="UP000054560">
    <property type="component" value="Unassembled WGS sequence"/>
</dbReference>
<evidence type="ECO:0000313" key="2">
    <source>
        <dbReference type="Proteomes" id="UP000054560"/>
    </source>
</evidence>
<organism evidence="1 2">
    <name type="scientific">Sphaeroforma arctica JP610</name>
    <dbReference type="NCBI Taxonomy" id="667725"/>
    <lineage>
        <taxon>Eukaryota</taxon>
        <taxon>Ichthyosporea</taxon>
        <taxon>Ichthyophonida</taxon>
        <taxon>Sphaeroforma</taxon>
    </lineage>
</organism>
<dbReference type="AlphaFoldDB" id="A0A0L0FXA9"/>
<name>A0A0L0FXA9_9EUKA</name>
<protein>
    <submittedName>
        <fullName evidence="1">Uncharacterized protein</fullName>
    </submittedName>
</protein>
<gene>
    <name evidence="1" type="ORF">SARC_06395</name>
</gene>
<reference evidence="1 2" key="1">
    <citation type="submission" date="2011-02" db="EMBL/GenBank/DDBJ databases">
        <title>The Genome Sequence of Sphaeroforma arctica JP610.</title>
        <authorList>
            <consortium name="The Broad Institute Genome Sequencing Platform"/>
            <person name="Russ C."/>
            <person name="Cuomo C."/>
            <person name="Young S.K."/>
            <person name="Zeng Q."/>
            <person name="Gargeya S."/>
            <person name="Alvarado L."/>
            <person name="Berlin A."/>
            <person name="Chapman S.B."/>
            <person name="Chen Z."/>
            <person name="Freedman E."/>
            <person name="Gellesch M."/>
            <person name="Goldberg J."/>
            <person name="Griggs A."/>
            <person name="Gujja S."/>
            <person name="Heilman E."/>
            <person name="Heiman D."/>
            <person name="Howarth C."/>
            <person name="Mehta T."/>
            <person name="Neiman D."/>
            <person name="Pearson M."/>
            <person name="Roberts A."/>
            <person name="Saif S."/>
            <person name="Shea T."/>
            <person name="Shenoy N."/>
            <person name="Sisk P."/>
            <person name="Stolte C."/>
            <person name="Sykes S."/>
            <person name="White J."/>
            <person name="Yandava C."/>
            <person name="Burger G."/>
            <person name="Gray M.W."/>
            <person name="Holland P.W.H."/>
            <person name="King N."/>
            <person name="Lang F.B.F."/>
            <person name="Roger A.J."/>
            <person name="Ruiz-Trillo I."/>
            <person name="Haas B."/>
            <person name="Nusbaum C."/>
            <person name="Birren B."/>
        </authorList>
    </citation>
    <scope>NUCLEOTIDE SEQUENCE [LARGE SCALE GENOMIC DNA]</scope>
    <source>
        <strain evidence="1 2">JP610</strain>
    </source>
</reference>
<proteinExistence type="predicted"/>
<keyword evidence="2" id="KW-1185">Reference proteome</keyword>
<sequence>FEVPIIPQGVKRKEKATGPYKFDRSGAFGPYIRRKTSHSPIKRKAQPSEYDPISTVLFTVCSVFE</sequence>
<feature type="non-terminal residue" evidence="1">
    <location>
        <position position="1"/>
    </location>
</feature>
<dbReference type="EMBL" id="KQ242050">
    <property type="protein sequence ID" value="KNC81284.1"/>
    <property type="molecule type" value="Genomic_DNA"/>
</dbReference>
<dbReference type="GeneID" id="25906899"/>
<evidence type="ECO:0000313" key="1">
    <source>
        <dbReference type="EMBL" id="KNC81284.1"/>
    </source>
</evidence>
<dbReference type="RefSeq" id="XP_014155186.1">
    <property type="nucleotide sequence ID" value="XM_014299711.1"/>
</dbReference>
<accession>A0A0L0FXA9</accession>